<feature type="compositionally biased region" description="Acidic residues" evidence="1">
    <location>
        <begin position="282"/>
        <end position="295"/>
    </location>
</feature>
<feature type="compositionally biased region" description="Low complexity" evidence="1">
    <location>
        <begin position="70"/>
        <end position="88"/>
    </location>
</feature>
<evidence type="ECO:0000313" key="3">
    <source>
        <dbReference type="Proteomes" id="UP001596408"/>
    </source>
</evidence>
<feature type="region of interest" description="Disordered" evidence="1">
    <location>
        <begin position="251"/>
        <end position="296"/>
    </location>
</feature>
<evidence type="ECO:0000256" key="1">
    <source>
        <dbReference type="SAM" id="MobiDB-lite"/>
    </source>
</evidence>
<gene>
    <name evidence="2" type="ORF">ACFQEV_11870</name>
</gene>
<feature type="compositionally biased region" description="Acidic residues" evidence="1">
    <location>
        <begin position="102"/>
        <end position="136"/>
    </location>
</feature>
<dbReference type="EMBL" id="JBHSXH010000015">
    <property type="protein sequence ID" value="MFC6825682.1"/>
    <property type="molecule type" value="Genomic_DNA"/>
</dbReference>
<comment type="caution">
    <text evidence="2">The sequence shown here is derived from an EMBL/GenBank/DDBJ whole genome shotgun (WGS) entry which is preliminary data.</text>
</comment>
<dbReference type="AlphaFoldDB" id="A0ABD5TYJ8"/>
<name>A0ABD5TYJ8_9EURY</name>
<sequence>MTDARYKPGVGVLYEGEVDDPEIADLVRNGRVDVSPFVIRRLGERDEQRDALQAEEILHWRDLAVVSNGASEGASIEPAPSAAEAMSNTALADALGAAFEDGGAEGDEGDDGGAQPDDESAESDATPDDPAGDDADTTPTGDDPGDGASTLGPDDPTPSMDLTDSEEDLVRTARTLDDPSVVEADVEALADEMETYDDPHVVEAEDYDALAERVETVRSVLADALAERTGMQTSTAEALSLDNLMAEFETDDGEFDAEALVQSPETGSTDDDPADPNGGDVGADDGVDALSEDEREEIRSKLARADTLNGVNSSYAESLREEAAEAAGVDSYDDIDMEAL</sequence>
<dbReference type="RefSeq" id="WP_379696140.1">
    <property type="nucleotide sequence ID" value="NZ_JBHSXH010000015.1"/>
</dbReference>
<feature type="compositionally biased region" description="Low complexity" evidence="1">
    <location>
        <begin position="137"/>
        <end position="148"/>
    </location>
</feature>
<feature type="region of interest" description="Disordered" evidence="1">
    <location>
        <begin position="69"/>
        <end position="88"/>
    </location>
</feature>
<keyword evidence="3" id="KW-1185">Reference proteome</keyword>
<dbReference type="Proteomes" id="UP001596408">
    <property type="component" value="Unassembled WGS sequence"/>
</dbReference>
<organism evidence="2 3">
    <name type="scientific">Halopelagius fulvigenes</name>
    <dbReference type="NCBI Taxonomy" id="1198324"/>
    <lineage>
        <taxon>Archaea</taxon>
        <taxon>Methanobacteriati</taxon>
        <taxon>Methanobacteriota</taxon>
        <taxon>Stenosarchaea group</taxon>
        <taxon>Halobacteria</taxon>
        <taxon>Halobacteriales</taxon>
        <taxon>Haloferacaceae</taxon>
    </lineage>
</organism>
<feature type="region of interest" description="Disordered" evidence="1">
    <location>
        <begin position="93"/>
        <end position="167"/>
    </location>
</feature>
<reference evidence="2 3" key="1">
    <citation type="journal article" date="2019" name="Int. J. Syst. Evol. Microbiol.">
        <title>The Global Catalogue of Microorganisms (GCM) 10K type strain sequencing project: providing services to taxonomists for standard genome sequencing and annotation.</title>
        <authorList>
            <consortium name="The Broad Institute Genomics Platform"/>
            <consortium name="The Broad Institute Genome Sequencing Center for Infectious Disease"/>
            <person name="Wu L."/>
            <person name="Ma J."/>
        </authorList>
    </citation>
    <scope>NUCLEOTIDE SEQUENCE [LARGE SCALE GENOMIC DNA]</scope>
    <source>
        <strain evidence="2 3">YIM 94188</strain>
    </source>
</reference>
<accession>A0ABD5TYJ8</accession>
<protein>
    <submittedName>
        <fullName evidence="2">Uncharacterized protein</fullName>
    </submittedName>
</protein>
<proteinExistence type="predicted"/>
<evidence type="ECO:0000313" key="2">
    <source>
        <dbReference type="EMBL" id="MFC6825682.1"/>
    </source>
</evidence>